<dbReference type="Gene3D" id="1.20.1740.10">
    <property type="entry name" value="Amino acid/polyamine transporter I"/>
    <property type="match status" value="1"/>
</dbReference>
<comment type="subcellular location">
    <subcellularLocation>
        <location evidence="1">Membrane</location>
        <topology evidence="1">Multi-pass membrane protein</topology>
    </subcellularLocation>
</comment>
<feature type="transmembrane region" description="Helical" evidence="5">
    <location>
        <begin position="20"/>
        <end position="42"/>
    </location>
</feature>
<dbReference type="EMBL" id="CADCTX010000782">
    <property type="protein sequence ID" value="CAA9349519.1"/>
    <property type="molecule type" value="Genomic_DNA"/>
</dbReference>
<evidence type="ECO:0000313" key="6">
    <source>
        <dbReference type="EMBL" id="CAA9349519.1"/>
    </source>
</evidence>
<dbReference type="Pfam" id="PF13520">
    <property type="entry name" value="AA_permease_2"/>
    <property type="match status" value="1"/>
</dbReference>
<evidence type="ECO:0000256" key="4">
    <source>
        <dbReference type="ARBA" id="ARBA00023136"/>
    </source>
</evidence>
<feature type="transmembrane region" description="Helical" evidence="5">
    <location>
        <begin position="199"/>
        <end position="219"/>
    </location>
</feature>
<feature type="transmembrane region" description="Helical" evidence="5">
    <location>
        <begin position="340"/>
        <end position="367"/>
    </location>
</feature>
<proteinExistence type="predicted"/>
<dbReference type="AlphaFoldDB" id="A0A6J4M655"/>
<keyword evidence="3 5" id="KW-1133">Transmembrane helix</keyword>
<evidence type="ECO:0000256" key="1">
    <source>
        <dbReference type="ARBA" id="ARBA00004141"/>
    </source>
</evidence>
<feature type="transmembrane region" description="Helical" evidence="5">
    <location>
        <begin position="387"/>
        <end position="408"/>
    </location>
</feature>
<evidence type="ECO:0000256" key="2">
    <source>
        <dbReference type="ARBA" id="ARBA00022692"/>
    </source>
</evidence>
<dbReference type="InterPro" id="IPR050598">
    <property type="entry name" value="AminoAcid_Transporter"/>
</dbReference>
<name>A0A6J4M655_9BACT</name>
<dbReference type="GO" id="GO:0015179">
    <property type="term" value="F:L-amino acid transmembrane transporter activity"/>
    <property type="evidence" value="ECO:0007669"/>
    <property type="project" value="TreeGrafter"/>
</dbReference>
<feature type="transmembrane region" description="Helical" evidence="5">
    <location>
        <begin position="239"/>
        <end position="264"/>
    </location>
</feature>
<feature type="transmembrane region" description="Helical" evidence="5">
    <location>
        <begin position="414"/>
        <end position="433"/>
    </location>
</feature>
<evidence type="ECO:0000256" key="5">
    <source>
        <dbReference type="SAM" id="Phobius"/>
    </source>
</evidence>
<feature type="transmembrane region" description="Helical" evidence="5">
    <location>
        <begin position="54"/>
        <end position="81"/>
    </location>
</feature>
<dbReference type="PANTHER" id="PTHR11785:SF512">
    <property type="entry name" value="SOBREMESA, ISOFORM B"/>
    <property type="match status" value="1"/>
</dbReference>
<organism evidence="6">
    <name type="scientific">uncultured Gemmatimonadaceae bacterium</name>
    <dbReference type="NCBI Taxonomy" id="246130"/>
    <lineage>
        <taxon>Bacteria</taxon>
        <taxon>Pseudomonadati</taxon>
        <taxon>Gemmatimonadota</taxon>
        <taxon>Gemmatimonadia</taxon>
        <taxon>Gemmatimonadales</taxon>
        <taxon>Gemmatimonadaceae</taxon>
        <taxon>environmental samples</taxon>
    </lineage>
</organism>
<feature type="transmembrane region" description="Helical" evidence="5">
    <location>
        <begin position="101"/>
        <end position="127"/>
    </location>
</feature>
<accession>A0A6J4M655</accession>
<keyword evidence="4 5" id="KW-0472">Membrane</keyword>
<dbReference type="InterPro" id="IPR002293">
    <property type="entry name" value="AA/rel_permease1"/>
</dbReference>
<dbReference type="GO" id="GO:0016020">
    <property type="term" value="C:membrane"/>
    <property type="evidence" value="ECO:0007669"/>
    <property type="project" value="UniProtKB-SubCell"/>
</dbReference>
<feature type="transmembrane region" description="Helical" evidence="5">
    <location>
        <begin position="276"/>
        <end position="298"/>
    </location>
</feature>
<feature type="transmembrane region" description="Helical" evidence="5">
    <location>
        <begin position="477"/>
        <end position="494"/>
    </location>
</feature>
<feature type="transmembrane region" description="Helical" evidence="5">
    <location>
        <begin position="454"/>
        <end position="471"/>
    </location>
</feature>
<reference evidence="6" key="1">
    <citation type="submission" date="2020-02" db="EMBL/GenBank/DDBJ databases">
        <authorList>
            <person name="Meier V. D."/>
        </authorList>
    </citation>
    <scope>NUCLEOTIDE SEQUENCE</scope>
    <source>
        <strain evidence="6">AVDCRST_MAG40</strain>
    </source>
</reference>
<keyword evidence="2 5" id="KW-0812">Transmembrane</keyword>
<gene>
    <name evidence="6" type="ORF">AVDCRST_MAG40-2826</name>
</gene>
<protein>
    <submittedName>
        <fullName evidence="6">Uncharacterized amino acid permease, GabP family</fullName>
    </submittedName>
</protein>
<dbReference type="PANTHER" id="PTHR11785">
    <property type="entry name" value="AMINO ACID TRANSPORTER"/>
    <property type="match status" value="1"/>
</dbReference>
<sequence>MTSGAVPIDSPEAPAGFVRALTLVDATMLVAGSMIGSGIFIVSADIARTVGSPFWLLAAWLVTGLITVLGALSLAELAAMFPRAGGQYVFLRESMGPLMGFLYGWTLFVVIQTGTIAAVAVAFARFLGVFVPALTADRFGWFPQADVCVAALGCRDAATAIQLGLTPQRLVALLSVWLLTAVNLRGVREGKAVQTTLTLAKTGALALLVVLGLLVGRNATAVAANFGAGSFTAGTDVTGAFAVVFGAALVGSLFSSDAWLNVTFAASEVQNPKRNLPLALVLGTGLVTLLYVTANLAYLSILPLRGSAGGATVLERGIQFATQDRVGTAAAEMIVGPAGVAVMALLILISTFGCNNGLILAGARVYYAMARDGLFFRRTGTLNRNQVPAAALVLQAVWTTLLCLTGTYGQLLDYVIFAALLFYVLTTAGLFLLRSRRPDAERPYRAVGYPLVPALYMLLCGAVAVTLLLAAKTRTQAISGLVVVLVGVPVYFVWRGASRPATPAP</sequence>
<evidence type="ECO:0000256" key="3">
    <source>
        <dbReference type="ARBA" id="ARBA00022989"/>
    </source>
</evidence>
<dbReference type="PIRSF" id="PIRSF006060">
    <property type="entry name" value="AA_transporter"/>
    <property type="match status" value="1"/>
</dbReference>